<sequence length="1141" mass="128080">MPTLDPNLYTVAWIAPLEIEVQAARHMLDKVHSGGFPVGPGDDYLFHAGEIHGHNVVIATFAAGQRYGTNSAASLASHIRKFFPNLWFGLLVGVAAGLPNHSCSPPRDIRLGDVIVAYSPPSGDPPAIVPYGLGKQKGGDNFELLCNGHSLPQTQRIVGSAIGKIKADRREAEVILGSYRKIPETATKFPDPGQEKDFLYLSSDNLPVQRKRRPDAERTRVWYGSIGSGDQLLKSSRDRDELRDKYNVIGLEMEAAGVMNEIPVGNIRGVCDYGDERKNKEWQPYAAVMAASFAKAVLSEIIPKPATPSLGVRTDFTDEDKACLRNLLVADPEVERRRIDVTKGGLLDDSFRWVLGNAEFLEWHSNHQSQLLWIRGDPGKGKTMLMIGIINELLQQVQSQPSQTIAYFLCQATDPRLNNATNILRSLIYMLVRQQPHLITHLRERYDTVPKLFENRNTFYSLSVIFEKMVKSLTRATIFLLIDGLDECELDLPEVLQFITSTKSTSSVQVKWVVSSRNRDDIEQALELNDSKGKLSLELNASHISDAVAAYINDKVSRLSALQRNQTLLKDIKKQLIEKSEGTFLWVSLVIQEMQKCHLLAEMIELLERAPRGLTPLYDRMLSQIQRFERLKRETCMLVLSIVTLGYRPLHTRELSLLAGLPKQQHGFDDLENIVGICGSFLTIRDDHVYLVHQSVKDYLSDNKIFTAISPSGRFGIHLRLYQESLQNLSTRLGRNIYDLEDPAISAGEIATPPTDRDRLIDLRYSCTYWLDHFLESTSTSAFEILKEYKVASDFFKEHLLHWLESLSLIGEVRHGIKGLKRLAHQQQQSPTEVGLNVTSYGKNKWSIFGGRRASKLLLSKRSAGYKHHQFIFKEFERFAMSFGYIIQEAPLQTYGAALAFCPQAAESKELFWRERLDILERAFVMQEAWDPCTQVLDGHTNWVSAVVFSPDGQTIASASNDHTIRLWDSVTGVKRHTLQGHTDWVHAVAFSPDGQTVASASNDHTVRLWNPATGVNRHTLQGHTAPVYAVAFSPDGQTVASASWDGTVWLWDPALGVKRHTLYGHTEFIRDVAFSLDGQTVASASGDHTIRLWDPATGVKRHTLEGHTNSVNAWPSRRTGRQSRLRQVITACGSGIRLQD</sequence>
<dbReference type="Pfam" id="PF00400">
    <property type="entry name" value="WD40"/>
    <property type="match status" value="4"/>
</dbReference>
<accession>A0ABR4GRJ4</accession>
<evidence type="ECO:0000256" key="2">
    <source>
        <dbReference type="ARBA" id="ARBA00022737"/>
    </source>
</evidence>
<protein>
    <recommendedName>
        <fullName evidence="4">NACHT domain-containing protein</fullName>
    </recommendedName>
</protein>
<feature type="repeat" description="WD" evidence="3">
    <location>
        <begin position="937"/>
        <end position="978"/>
    </location>
</feature>
<proteinExistence type="predicted"/>
<dbReference type="PROSITE" id="PS50294">
    <property type="entry name" value="WD_REPEATS_REGION"/>
    <property type="match status" value="4"/>
</dbReference>
<feature type="repeat" description="WD" evidence="3">
    <location>
        <begin position="1021"/>
        <end position="1053"/>
    </location>
</feature>
<dbReference type="SUPFAM" id="SSF52540">
    <property type="entry name" value="P-loop containing nucleoside triphosphate hydrolases"/>
    <property type="match status" value="1"/>
</dbReference>
<dbReference type="InterPro" id="IPR035994">
    <property type="entry name" value="Nucleoside_phosphorylase_sf"/>
</dbReference>
<dbReference type="Pfam" id="PF24883">
    <property type="entry name" value="NPHP3_N"/>
    <property type="match status" value="1"/>
</dbReference>
<dbReference type="Gene3D" id="3.40.50.1580">
    <property type="entry name" value="Nucleoside phosphorylase domain"/>
    <property type="match status" value="1"/>
</dbReference>
<dbReference type="SUPFAM" id="SSF50978">
    <property type="entry name" value="WD40 repeat-like"/>
    <property type="match status" value="1"/>
</dbReference>
<dbReference type="InterPro" id="IPR056884">
    <property type="entry name" value="NPHP3-like_N"/>
</dbReference>
<dbReference type="PROSITE" id="PS50837">
    <property type="entry name" value="NACHT"/>
    <property type="match status" value="1"/>
</dbReference>
<reference evidence="5 6" key="1">
    <citation type="submission" date="2024-07" db="EMBL/GenBank/DDBJ databases">
        <title>Section-level genome sequencing and comparative genomics of Aspergillus sections Usti and Cavernicolus.</title>
        <authorList>
            <consortium name="Lawrence Berkeley National Laboratory"/>
            <person name="Nybo J.L."/>
            <person name="Vesth T.C."/>
            <person name="Theobald S."/>
            <person name="Frisvad J.C."/>
            <person name="Larsen T.O."/>
            <person name="Kjaerboelling I."/>
            <person name="Rothschild-Mancinelli K."/>
            <person name="Lyhne E.K."/>
            <person name="Kogle M.E."/>
            <person name="Barry K."/>
            <person name="Clum A."/>
            <person name="Na H."/>
            <person name="Ledsgaard L."/>
            <person name="Lin J."/>
            <person name="Lipzen A."/>
            <person name="Kuo A."/>
            <person name="Riley R."/>
            <person name="Mondo S."/>
            <person name="Labutti K."/>
            <person name="Haridas S."/>
            <person name="Pangalinan J."/>
            <person name="Salamov A.A."/>
            <person name="Simmons B.A."/>
            <person name="Magnuson J.K."/>
            <person name="Chen J."/>
            <person name="Drula E."/>
            <person name="Henrissat B."/>
            <person name="Wiebenga A."/>
            <person name="Lubbers R.J."/>
            <person name="Gomes A.C."/>
            <person name="Makela M.R."/>
            <person name="Stajich J."/>
            <person name="Grigoriev I.V."/>
            <person name="Mortensen U.H."/>
            <person name="De Vries R.P."/>
            <person name="Baker S.E."/>
            <person name="Andersen M.R."/>
        </authorList>
    </citation>
    <scope>NUCLEOTIDE SEQUENCE [LARGE SCALE GENOMIC DNA]</scope>
    <source>
        <strain evidence="5 6">CBS 588.65</strain>
    </source>
</reference>
<dbReference type="PROSITE" id="PS50082">
    <property type="entry name" value="WD_REPEATS_2"/>
    <property type="match status" value="4"/>
</dbReference>
<gene>
    <name evidence="5" type="ORF">BJX63DRAFT_157636</name>
</gene>
<evidence type="ECO:0000259" key="4">
    <source>
        <dbReference type="PROSITE" id="PS50837"/>
    </source>
</evidence>
<dbReference type="InterPro" id="IPR020472">
    <property type="entry name" value="WD40_PAC1"/>
</dbReference>
<dbReference type="InterPro" id="IPR027417">
    <property type="entry name" value="P-loop_NTPase"/>
</dbReference>
<dbReference type="PRINTS" id="PR00320">
    <property type="entry name" value="GPROTEINBRPT"/>
</dbReference>
<dbReference type="PANTHER" id="PTHR42968:SF38">
    <property type="entry name" value="NACHT AND WD40 DOMAIN PROTEIN (AFU_ORTHOLOGUE AFUA_7G08500)"/>
    <property type="match status" value="1"/>
</dbReference>
<dbReference type="InterPro" id="IPR036322">
    <property type="entry name" value="WD40_repeat_dom_sf"/>
</dbReference>
<dbReference type="Proteomes" id="UP001610334">
    <property type="component" value="Unassembled WGS sequence"/>
</dbReference>
<evidence type="ECO:0000313" key="6">
    <source>
        <dbReference type="Proteomes" id="UP001610334"/>
    </source>
</evidence>
<dbReference type="PANTHER" id="PTHR42968">
    <property type="entry name" value="WD REPEAT-CONTAINING"/>
    <property type="match status" value="1"/>
</dbReference>
<comment type="caution">
    <text evidence="5">The sequence shown here is derived from an EMBL/GenBank/DDBJ whole genome shotgun (WGS) entry which is preliminary data.</text>
</comment>
<dbReference type="InterPro" id="IPR007111">
    <property type="entry name" value="NACHT_NTPase"/>
</dbReference>
<dbReference type="Gene3D" id="3.40.50.300">
    <property type="entry name" value="P-loop containing nucleotide triphosphate hydrolases"/>
    <property type="match status" value="1"/>
</dbReference>
<organism evidence="5 6">
    <name type="scientific">Aspergillus granulosus</name>
    <dbReference type="NCBI Taxonomy" id="176169"/>
    <lineage>
        <taxon>Eukaryota</taxon>
        <taxon>Fungi</taxon>
        <taxon>Dikarya</taxon>
        <taxon>Ascomycota</taxon>
        <taxon>Pezizomycotina</taxon>
        <taxon>Eurotiomycetes</taxon>
        <taxon>Eurotiomycetidae</taxon>
        <taxon>Eurotiales</taxon>
        <taxon>Aspergillaceae</taxon>
        <taxon>Aspergillus</taxon>
        <taxon>Aspergillus subgen. Nidulantes</taxon>
    </lineage>
</organism>
<dbReference type="CDD" id="cd00200">
    <property type="entry name" value="WD40"/>
    <property type="match status" value="1"/>
</dbReference>
<dbReference type="SMART" id="SM00320">
    <property type="entry name" value="WD40"/>
    <property type="match status" value="5"/>
</dbReference>
<name>A0ABR4GRJ4_9EURO</name>
<evidence type="ECO:0000256" key="3">
    <source>
        <dbReference type="PROSITE-ProRule" id="PRU00221"/>
    </source>
</evidence>
<dbReference type="InterPro" id="IPR001680">
    <property type="entry name" value="WD40_rpt"/>
</dbReference>
<evidence type="ECO:0000256" key="1">
    <source>
        <dbReference type="ARBA" id="ARBA00022574"/>
    </source>
</evidence>
<dbReference type="InterPro" id="IPR015943">
    <property type="entry name" value="WD40/YVTN_repeat-like_dom_sf"/>
</dbReference>
<keyword evidence="2" id="KW-0677">Repeat</keyword>
<feature type="repeat" description="WD" evidence="3">
    <location>
        <begin position="979"/>
        <end position="1020"/>
    </location>
</feature>
<dbReference type="EMBL" id="JBFXLT010000264">
    <property type="protein sequence ID" value="KAL2801694.1"/>
    <property type="molecule type" value="Genomic_DNA"/>
</dbReference>
<feature type="domain" description="NACHT" evidence="4">
    <location>
        <begin position="370"/>
        <end position="517"/>
    </location>
</feature>
<dbReference type="Gene3D" id="2.130.10.10">
    <property type="entry name" value="YVTN repeat-like/Quinoprotein amine dehydrogenase"/>
    <property type="match status" value="2"/>
</dbReference>
<keyword evidence="1 3" id="KW-0853">WD repeat</keyword>
<dbReference type="SUPFAM" id="SSF53167">
    <property type="entry name" value="Purine and uridine phosphorylases"/>
    <property type="match status" value="1"/>
</dbReference>
<evidence type="ECO:0000313" key="5">
    <source>
        <dbReference type="EMBL" id="KAL2801694.1"/>
    </source>
</evidence>
<keyword evidence="6" id="KW-1185">Reference proteome</keyword>
<feature type="repeat" description="WD" evidence="3">
    <location>
        <begin position="1063"/>
        <end position="1104"/>
    </location>
</feature>